<dbReference type="AlphaFoldDB" id="A0A1S6ITU1"/>
<dbReference type="EMBL" id="CP019698">
    <property type="protein sequence ID" value="AQS58188.1"/>
    <property type="molecule type" value="Genomic_DNA"/>
</dbReference>
<protein>
    <submittedName>
        <fullName evidence="1">Uncharacterized protein</fullName>
    </submittedName>
</protein>
<gene>
    <name evidence="1" type="ORF">B0537_03210</name>
</gene>
<dbReference type="RefSeq" id="WP_077713154.1">
    <property type="nucleotide sequence ID" value="NZ_CP019698.1"/>
</dbReference>
<evidence type="ECO:0000313" key="1">
    <source>
        <dbReference type="EMBL" id="AQS58188.1"/>
    </source>
</evidence>
<sequence>MRDLSELLVQSFAENWRRILLGTIEQQVLNDCLLVVNNLSFAQQGVLLSMLQGHRYNIIIS</sequence>
<name>A0A1S6ITU1_9FIRM</name>
<reference evidence="1 2" key="1">
    <citation type="journal article" date="2016" name="Int. J. Syst. Evol. Microbiol.">
        <title>Desulfotomaculum ferrireducens sp. nov., a moderately thermophilic sulfate-reducing and dissimilatory Fe(III)-reducing bacterium isolated from compost.</title>
        <authorList>
            <person name="Yang G."/>
            <person name="Guo J."/>
            <person name="Zhuang L."/>
            <person name="Yuan Y."/>
            <person name="Zhou S."/>
        </authorList>
    </citation>
    <scope>NUCLEOTIDE SEQUENCE [LARGE SCALE GENOMIC DNA]</scope>
    <source>
        <strain evidence="1 2">GSS09</strain>
    </source>
</reference>
<dbReference type="STRING" id="1833852.B0537_03210"/>
<dbReference type="Proteomes" id="UP000189464">
    <property type="component" value="Chromosome"/>
</dbReference>
<dbReference type="KEGG" id="dfg:B0537_03210"/>
<accession>A0A1S6ITU1</accession>
<proteinExistence type="predicted"/>
<evidence type="ECO:0000313" key="2">
    <source>
        <dbReference type="Proteomes" id="UP000189464"/>
    </source>
</evidence>
<organism evidence="1 2">
    <name type="scientific">Desulforamulus ferrireducens</name>
    <dbReference type="NCBI Taxonomy" id="1833852"/>
    <lineage>
        <taxon>Bacteria</taxon>
        <taxon>Bacillati</taxon>
        <taxon>Bacillota</taxon>
        <taxon>Clostridia</taxon>
        <taxon>Eubacteriales</taxon>
        <taxon>Peptococcaceae</taxon>
        <taxon>Desulforamulus</taxon>
    </lineage>
</organism>
<keyword evidence="2" id="KW-1185">Reference proteome</keyword>